<dbReference type="EMBL" id="JAOVZV010000002">
    <property type="protein sequence ID" value="MCX8531455.1"/>
    <property type="molecule type" value="Genomic_DNA"/>
</dbReference>
<dbReference type="RefSeq" id="WP_267280107.1">
    <property type="nucleotide sequence ID" value="NZ_JAOVZV010000002.1"/>
</dbReference>
<accession>A0ABT3XZZ5</accession>
<evidence type="ECO:0000313" key="2">
    <source>
        <dbReference type="Proteomes" id="UP001070176"/>
    </source>
</evidence>
<gene>
    <name evidence="1" type="ORF">OEA66_03690</name>
</gene>
<organism evidence="1 2">
    <name type="scientific">Chryseobacterium luquanense</name>
    <dbReference type="NCBI Taxonomy" id="2983766"/>
    <lineage>
        <taxon>Bacteria</taxon>
        <taxon>Pseudomonadati</taxon>
        <taxon>Bacteroidota</taxon>
        <taxon>Flavobacteriia</taxon>
        <taxon>Flavobacteriales</taxon>
        <taxon>Weeksellaceae</taxon>
        <taxon>Chryseobacterium group</taxon>
        <taxon>Chryseobacterium</taxon>
    </lineage>
</organism>
<evidence type="ECO:0000313" key="1">
    <source>
        <dbReference type="EMBL" id="MCX8531455.1"/>
    </source>
</evidence>
<comment type="caution">
    <text evidence="1">The sequence shown here is derived from an EMBL/GenBank/DDBJ whole genome shotgun (WGS) entry which is preliminary data.</text>
</comment>
<proteinExistence type="predicted"/>
<protein>
    <submittedName>
        <fullName evidence="1">HEPN domain-containing protein</fullName>
    </submittedName>
</protein>
<keyword evidence="2" id="KW-1185">Reference proteome</keyword>
<reference evidence="1" key="1">
    <citation type="submission" date="2022-10" db="EMBL/GenBank/DDBJ databases">
        <title>Chryseobacterium sp. nov., a novel bacterial species.</title>
        <authorList>
            <person name="Cao Y."/>
        </authorList>
    </citation>
    <scope>NUCLEOTIDE SEQUENCE</scope>
    <source>
        <strain evidence="1">KC 927</strain>
    </source>
</reference>
<dbReference type="Proteomes" id="UP001070176">
    <property type="component" value="Unassembled WGS sequence"/>
</dbReference>
<name>A0ABT3XZZ5_9FLAO</name>
<sequence length="292" mass="33931">MISILLNNIIQNENVKILLGLNEINFIIQNETFLLIKQSINKNLNDFNEREVLSKTLSNIQILCQCFWLVKDNAIRSELGHLIYYSDENKTTHLHTNLWSSTLTNYSGNNMELVELNLEEIILSNSAFSTLAENLYNSNNINKNVKLTSKQTRLNRAFYFLQSARQSEDIGTKIAHYCSVLESLFSLSNSELRHRLSETVCFFLGNNKETRIEIYKKVQTAYDIRSSIVHGDGISEKFIKNDFKLLYEVSKNADDILRKCLDKILRNEDLILLFTEKSKDELSEFIQHLIFK</sequence>